<evidence type="ECO:0000256" key="6">
    <source>
        <dbReference type="ARBA" id="ARBA00022737"/>
    </source>
</evidence>
<evidence type="ECO:0000256" key="1">
    <source>
        <dbReference type="ARBA" id="ARBA00001182"/>
    </source>
</evidence>
<protein>
    <recommendedName>
        <fullName evidence="4">protein disulfide-isomerase</fullName>
        <ecNumber evidence="4">5.3.4.1</ecNumber>
    </recommendedName>
</protein>
<dbReference type="GO" id="GO:0003756">
    <property type="term" value="F:protein disulfide isomerase activity"/>
    <property type="evidence" value="ECO:0007669"/>
    <property type="project" value="UniProtKB-EC"/>
</dbReference>
<keyword evidence="8" id="KW-1015">Disulfide bond</keyword>
<evidence type="ECO:0000313" key="13">
    <source>
        <dbReference type="EMBL" id="KAF5729504.1"/>
    </source>
</evidence>
<feature type="domain" description="Thioredoxin" evidence="12">
    <location>
        <begin position="83"/>
        <end position="244"/>
    </location>
</feature>
<proteinExistence type="inferred from homology"/>
<sequence>MYGLTRLQDFSFTSIVTSSILLASTSLITMSTASRTVTKALILLFTSILIFGIFWFTSNSTHQLSALHFNSTLSKLVAFIEGKQIHHAKPQNSDRVVSVSNGFEEKDVVEVSAKNFNQFLMTKNRYLIVHFHAWWSPLSRRQRPVYATAATKLKGEVVLARVDVTRETKFAAEYKIVGYPSLFFFVNGVHIDTHYYKNSSDAIVDWVKGKMGCRIYNVMSRTEGERILTAKSMVVLAFFDSFEGKDAEELAAASELHTDVNFYQTASADIARMFKIHPQRKCPVLIVLKKESGLQLHNHFDGQFISGEIAEFVSLNKHPLSTSTAKNAPVFYTNSEKHLLLLPAAQMVDAEEGRASF</sequence>
<reference evidence="13 14" key="1">
    <citation type="journal article" date="2020" name="Nat. Commun.">
        <title>Genome of Tripterygium wilfordii and identification of cytochrome P450 involved in triptolide biosynthesis.</title>
        <authorList>
            <person name="Tu L."/>
            <person name="Su P."/>
            <person name="Zhang Z."/>
            <person name="Gao L."/>
            <person name="Wang J."/>
            <person name="Hu T."/>
            <person name="Zhou J."/>
            <person name="Zhang Y."/>
            <person name="Zhao Y."/>
            <person name="Liu Y."/>
            <person name="Song Y."/>
            <person name="Tong Y."/>
            <person name="Lu Y."/>
            <person name="Yang J."/>
            <person name="Xu C."/>
            <person name="Jia M."/>
            <person name="Peters R.J."/>
            <person name="Huang L."/>
            <person name="Gao W."/>
        </authorList>
    </citation>
    <scope>NUCLEOTIDE SEQUENCE [LARGE SCALE GENOMIC DNA]</scope>
    <source>
        <strain evidence="14">cv. XIE 37</strain>
        <tissue evidence="13">Leaf</tissue>
    </source>
</reference>
<dbReference type="CDD" id="cd02961">
    <property type="entry name" value="PDI_a_family"/>
    <property type="match status" value="1"/>
</dbReference>
<dbReference type="EMBL" id="JAAARO010000021">
    <property type="protein sequence ID" value="KAF5729504.1"/>
    <property type="molecule type" value="Genomic_DNA"/>
</dbReference>
<dbReference type="InterPro" id="IPR036249">
    <property type="entry name" value="Thioredoxin-like_sf"/>
</dbReference>
<comment type="similarity">
    <text evidence="3">Belongs to the protein disulfide isomerase family.</text>
</comment>
<keyword evidence="11" id="KW-0812">Transmembrane</keyword>
<gene>
    <name evidence="13" type="ORF">HS088_TW21G01671</name>
</gene>
<accession>A0A7J7C5T6</accession>
<dbReference type="GO" id="GO:0034976">
    <property type="term" value="P:response to endoplasmic reticulum stress"/>
    <property type="evidence" value="ECO:0007669"/>
    <property type="project" value="TreeGrafter"/>
</dbReference>
<dbReference type="AlphaFoldDB" id="A0A7J7C5T6"/>
<dbReference type="CDD" id="cd02981">
    <property type="entry name" value="PDI_b_family"/>
    <property type="match status" value="1"/>
</dbReference>
<dbReference type="PANTHER" id="PTHR18929">
    <property type="entry name" value="PROTEIN DISULFIDE ISOMERASE"/>
    <property type="match status" value="1"/>
</dbReference>
<name>A0A7J7C5T6_TRIWF</name>
<dbReference type="EC" id="5.3.4.1" evidence="4"/>
<evidence type="ECO:0000256" key="11">
    <source>
        <dbReference type="SAM" id="Phobius"/>
    </source>
</evidence>
<keyword evidence="6" id="KW-0677">Repeat</keyword>
<dbReference type="Pfam" id="PF00085">
    <property type="entry name" value="Thioredoxin"/>
    <property type="match status" value="1"/>
</dbReference>
<feature type="transmembrane region" description="Helical" evidence="11">
    <location>
        <begin position="12"/>
        <end position="33"/>
    </location>
</feature>
<dbReference type="GO" id="GO:0005788">
    <property type="term" value="C:endoplasmic reticulum lumen"/>
    <property type="evidence" value="ECO:0007669"/>
    <property type="project" value="UniProtKB-SubCell"/>
</dbReference>
<keyword evidence="9" id="KW-0413">Isomerase</keyword>
<dbReference type="OrthoDB" id="1935635at2759"/>
<evidence type="ECO:0000259" key="12">
    <source>
        <dbReference type="PROSITE" id="PS51352"/>
    </source>
</evidence>
<comment type="catalytic activity">
    <reaction evidence="1">
        <text>Catalyzes the rearrangement of -S-S- bonds in proteins.</text>
        <dbReference type="EC" id="5.3.4.1"/>
    </reaction>
</comment>
<evidence type="ECO:0000256" key="10">
    <source>
        <dbReference type="ARBA" id="ARBA00023284"/>
    </source>
</evidence>
<dbReference type="GO" id="GO:0006457">
    <property type="term" value="P:protein folding"/>
    <property type="evidence" value="ECO:0007669"/>
    <property type="project" value="TreeGrafter"/>
</dbReference>
<evidence type="ECO:0000256" key="7">
    <source>
        <dbReference type="ARBA" id="ARBA00022824"/>
    </source>
</evidence>
<evidence type="ECO:0000256" key="8">
    <source>
        <dbReference type="ARBA" id="ARBA00023157"/>
    </source>
</evidence>
<dbReference type="Proteomes" id="UP000593562">
    <property type="component" value="Unassembled WGS sequence"/>
</dbReference>
<evidence type="ECO:0000313" key="14">
    <source>
        <dbReference type="Proteomes" id="UP000593562"/>
    </source>
</evidence>
<feature type="transmembrane region" description="Helical" evidence="11">
    <location>
        <begin position="40"/>
        <end position="57"/>
    </location>
</feature>
<dbReference type="InParanoid" id="A0A7J7C5T6"/>
<comment type="caution">
    <text evidence="13">The sequence shown here is derived from an EMBL/GenBank/DDBJ whole genome shotgun (WGS) entry which is preliminary data.</text>
</comment>
<evidence type="ECO:0000256" key="9">
    <source>
        <dbReference type="ARBA" id="ARBA00023235"/>
    </source>
</evidence>
<dbReference type="Gene3D" id="3.40.30.10">
    <property type="entry name" value="Glutaredoxin"/>
    <property type="match status" value="2"/>
</dbReference>
<dbReference type="PANTHER" id="PTHR18929:SF214">
    <property type="entry name" value="THIOREDOXIN DOMAIN-CONTAINING PROTEIN"/>
    <property type="match status" value="1"/>
</dbReference>
<comment type="subcellular location">
    <subcellularLocation>
        <location evidence="2">Endoplasmic reticulum lumen</location>
    </subcellularLocation>
</comment>
<evidence type="ECO:0000256" key="2">
    <source>
        <dbReference type="ARBA" id="ARBA00004319"/>
    </source>
</evidence>
<keyword evidence="11" id="KW-0472">Membrane</keyword>
<evidence type="ECO:0000256" key="5">
    <source>
        <dbReference type="ARBA" id="ARBA00022729"/>
    </source>
</evidence>
<evidence type="ECO:0000256" key="4">
    <source>
        <dbReference type="ARBA" id="ARBA00012723"/>
    </source>
</evidence>
<dbReference type="InterPro" id="IPR013766">
    <property type="entry name" value="Thioredoxin_domain"/>
</dbReference>
<keyword evidence="7" id="KW-0256">Endoplasmic reticulum</keyword>
<keyword evidence="10" id="KW-0676">Redox-active center</keyword>
<keyword evidence="11" id="KW-1133">Transmembrane helix</keyword>
<keyword evidence="14" id="KW-1185">Reference proteome</keyword>
<dbReference type="SUPFAM" id="SSF52833">
    <property type="entry name" value="Thioredoxin-like"/>
    <property type="match status" value="2"/>
</dbReference>
<evidence type="ECO:0000256" key="3">
    <source>
        <dbReference type="ARBA" id="ARBA00006347"/>
    </source>
</evidence>
<organism evidence="13 14">
    <name type="scientific">Tripterygium wilfordii</name>
    <name type="common">Thunder God vine</name>
    <dbReference type="NCBI Taxonomy" id="458696"/>
    <lineage>
        <taxon>Eukaryota</taxon>
        <taxon>Viridiplantae</taxon>
        <taxon>Streptophyta</taxon>
        <taxon>Embryophyta</taxon>
        <taxon>Tracheophyta</taxon>
        <taxon>Spermatophyta</taxon>
        <taxon>Magnoliopsida</taxon>
        <taxon>eudicotyledons</taxon>
        <taxon>Gunneridae</taxon>
        <taxon>Pentapetalae</taxon>
        <taxon>rosids</taxon>
        <taxon>fabids</taxon>
        <taxon>Celastrales</taxon>
        <taxon>Celastraceae</taxon>
        <taxon>Tripterygium</taxon>
    </lineage>
</organism>
<dbReference type="PROSITE" id="PS51352">
    <property type="entry name" value="THIOREDOXIN_2"/>
    <property type="match status" value="1"/>
</dbReference>
<dbReference type="FunFam" id="3.40.30.10:FF:000042">
    <property type="entry name" value="protein disulfide-isomerase A2"/>
    <property type="match status" value="1"/>
</dbReference>
<keyword evidence="5" id="KW-0732">Signal</keyword>